<dbReference type="OrthoDB" id="9774608at2"/>
<reference evidence="1 2" key="1">
    <citation type="submission" date="2013-04" db="EMBL/GenBank/DDBJ databases">
        <title>Draft genome of the heavy metal tolerant bacterium Lysinibacillus sphaericus strain OT4b.31.</title>
        <authorList>
            <person name="Pena-Montenegro T.D."/>
            <person name="Dussan J."/>
        </authorList>
    </citation>
    <scope>NUCLEOTIDE SEQUENCE [LARGE SCALE GENOMIC DNA]</scope>
    <source>
        <strain evidence="1 2">OT4b.31</strain>
    </source>
</reference>
<dbReference type="AlphaFoldDB" id="R7Z7N8"/>
<gene>
    <name evidence="1" type="ORF">H131_23149</name>
</gene>
<protein>
    <submittedName>
        <fullName evidence="1">Transposase</fullName>
    </submittedName>
</protein>
<dbReference type="HOGENOM" id="CLU_2105987_0_0_9"/>
<dbReference type="RefSeq" id="WP_010861515.1">
    <property type="nucleotide sequence ID" value="NZ_KB933459.1"/>
</dbReference>
<comment type="caution">
    <text evidence="1">The sequence shown here is derived from an EMBL/GenBank/DDBJ whole genome shotgun (WGS) entry which is preliminary data.</text>
</comment>
<evidence type="ECO:0000313" key="1">
    <source>
        <dbReference type="EMBL" id="EON70108.1"/>
    </source>
</evidence>
<evidence type="ECO:0000313" key="2">
    <source>
        <dbReference type="Proteomes" id="UP000013911"/>
    </source>
</evidence>
<accession>R7Z7N8</accession>
<organism evidence="1 2">
    <name type="scientific">Lysinibacillus sphaericus OT4b.31</name>
    <dbReference type="NCBI Taxonomy" id="1285586"/>
    <lineage>
        <taxon>Bacteria</taxon>
        <taxon>Bacillati</taxon>
        <taxon>Bacillota</taxon>
        <taxon>Bacilli</taxon>
        <taxon>Bacillales</taxon>
        <taxon>Bacillaceae</taxon>
        <taxon>Lysinibacillus</taxon>
    </lineage>
</organism>
<dbReference type="EMBL" id="AQPX01000084">
    <property type="protein sequence ID" value="EON70108.1"/>
    <property type="molecule type" value="Genomic_DNA"/>
</dbReference>
<sequence length="115" mass="12719">MIEVMDRRNNNINNERYPLDMLTITQMVPEDHLVRQLEAAIDFNVIYPLVASQVSKILNVYSFFFSNRSIFRNSLICAAVDAFRGHGFSLLVASAPAGPLAHAIPAEVAACAPIN</sequence>
<proteinExistence type="predicted"/>
<dbReference type="Proteomes" id="UP000013911">
    <property type="component" value="Unassembled WGS sequence"/>
</dbReference>
<name>R7Z7N8_LYSSH</name>